<gene>
    <name evidence="1" type="ORF">E2C01_006265</name>
</gene>
<dbReference type="Proteomes" id="UP000324222">
    <property type="component" value="Unassembled WGS sequence"/>
</dbReference>
<organism evidence="1 2">
    <name type="scientific">Portunus trituberculatus</name>
    <name type="common">Swimming crab</name>
    <name type="synonym">Neptunus trituberculatus</name>
    <dbReference type="NCBI Taxonomy" id="210409"/>
    <lineage>
        <taxon>Eukaryota</taxon>
        <taxon>Metazoa</taxon>
        <taxon>Ecdysozoa</taxon>
        <taxon>Arthropoda</taxon>
        <taxon>Crustacea</taxon>
        <taxon>Multicrustacea</taxon>
        <taxon>Malacostraca</taxon>
        <taxon>Eumalacostraca</taxon>
        <taxon>Eucarida</taxon>
        <taxon>Decapoda</taxon>
        <taxon>Pleocyemata</taxon>
        <taxon>Brachyura</taxon>
        <taxon>Eubrachyura</taxon>
        <taxon>Portunoidea</taxon>
        <taxon>Portunidae</taxon>
        <taxon>Portuninae</taxon>
        <taxon>Portunus</taxon>
    </lineage>
</organism>
<reference evidence="1 2" key="1">
    <citation type="submission" date="2019-05" db="EMBL/GenBank/DDBJ databases">
        <title>Another draft genome of Portunus trituberculatus and its Hox gene families provides insights of decapod evolution.</title>
        <authorList>
            <person name="Jeong J.-H."/>
            <person name="Song I."/>
            <person name="Kim S."/>
            <person name="Choi T."/>
            <person name="Kim D."/>
            <person name="Ryu S."/>
            <person name="Kim W."/>
        </authorList>
    </citation>
    <scope>NUCLEOTIDE SEQUENCE [LARGE SCALE GENOMIC DNA]</scope>
    <source>
        <tissue evidence="1">Muscle</tissue>
    </source>
</reference>
<dbReference type="EMBL" id="VSRR010000288">
    <property type="protein sequence ID" value="MPC13527.1"/>
    <property type="molecule type" value="Genomic_DNA"/>
</dbReference>
<comment type="caution">
    <text evidence="1">The sequence shown here is derived from an EMBL/GenBank/DDBJ whole genome shotgun (WGS) entry which is preliminary data.</text>
</comment>
<protein>
    <submittedName>
        <fullName evidence="1">Uncharacterized protein</fullName>
    </submittedName>
</protein>
<evidence type="ECO:0000313" key="2">
    <source>
        <dbReference type="Proteomes" id="UP000324222"/>
    </source>
</evidence>
<evidence type="ECO:0000313" key="1">
    <source>
        <dbReference type="EMBL" id="MPC13527.1"/>
    </source>
</evidence>
<proteinExistence type="predicted"/>
<keyword evidence="2" id="KW-1185">Reference proteome</keyword>
<dbReference type="AlphaFoldDB" id="A0A5B7CUM5"/>
<accession>A0A5B7CUM5</accession>
<name>A0A5B7CUM5_PORTR</name>
<sequence length="90" mass="10141">MKSAADPRMNVDVVRSAWLRALINSDGKEDAQKSFGREQRSVECKILHHNLRGLHCCPRQSCIAEELTRMVSADLNNTRHQRVALKGDAV</sequence>